<organism evidence="2 3">
    <name type="scientific">Wenxinia saemankumensis</name>
    <dbReference type="NCBI Taxonomy" id="1447782"/>
    <lineage>
        <taxon>Bacteria</taxon>
        <taxon>Pseudomonadati</taxon>
        <taxon>Pseudomonadota</taxon>
        <taxon>Alphaproteobacteria</taxon>
        <taxon>Rhodobacterales</taxon>
        <taxon>Roseobacteraceae</taxon>
        <taxon>Wenxinia</taxon>
    </lineage>
</organism>
<gene>
    <name evidence="2" type="ORF">SAMN05444417_2168</name>
</gene>
<evidence type="ECO:0008006" key="4">
    <source>
        <dbReference type="Google" id="ProtNLM"/>
    </source>
</evidence>
<protein>
    <recommendedName>
        <fullName evidence="4">Arginine transporter</fullName>
    </recommendedName>
</protein>
<dbReference type="Proteomes" id="UP000184292">
    <property type="component" value="Unassembled WGS sequence"/>
</dbReference>
<dbReference type="STRING" id="1447782.SAMN05444417_2168"/>
<dbReference type="PROSITE" id="PS51257">
    <property type="entry name" value="PROKAR_LIPOPROTEIN"/>
    <property type="match status" value="1"/>
</dbReference>
<proteinExistence type="predicted"/>
<dbReference type="EMBL" id="FQYO01000003">
    <property type="protein sequence ID" value="SHI88810.1"/>
    <property type="molecule type" value="Genomic_DNA"/>
</dbReference>
<accession>A0A1M6ETV2</accession>
<feature type="signal peptide" evidence="1">
    <location>
        <begin position="1"/>
        <end position="18"/>
    </location>
</feature>
<evidence type="ECO:0000313" key="2">
    <source>
        <dbReference type="EMBL" id="SHI88810.1"/>
    </source>
</evidence>
<keyword evidence="3" id="KW-1185">Reference proteome</keyword>
<keyword evidence="1" id="KW-0732">Signal</keyword>
<evidence type="ECO:0000313" key="3">
    <source>
        <dbReference type="Proteomes" id="UP000184292"/>
    </source>
</evidence>
<reference evidence="2 3" key="1">
    <citation type="submission" date="2016-11" db="EMBL/GenBank/DDBJ databases">
        <authorList>
            <person name="Jaros S."/>
            <person name="Januszkiewicz K."/>
            <person name="Wedrychowicz H."/>
        </authorList>
    </citation>
    <scope>NUCLEOTIDE SEQUENCE [LARGE SCALE GENOMIC DNA]</scope>
    <source>
        <strain evidence="2 3">DSM 100565</strain>
    </source>
</reference>
<dbReference type="RefSeq" id="WP_073329796.1">
    <property type="nucleotide sequence ID" value="NZ_FQYO01000003.1"/>
</dbReference>
<name>A0A1M6ETV2_9RHOB</name>
<feature type="chain" id="PRO_5013178098" description="Arginine transporter" evidence="1">
    <location>
        <begin position="19"/>
        <end position="101"/>
    </location>
</feature>
<dbReference type="AlphaFoldDB" id="A0A1M6ETV2"/>
<evidence type="ECO:0000256" key="1">
    <source>
        <dbReference type="SAM" id="SignalP"/>
    </source>
</evidence>
<sequence>MTRTALVGLILPFLAACGAGVSGPVGEACMASGRSSANSVLCGCIQRVANDTLSGSEQRRAAQFFGDPQRAQDFRTRDDSASEAAWLRYRGFADRAEAICR</sequence>